<dbReference type="InterPro" id="IPR018490">
    <property type="entry name" value="cNMP-bd_dom_sf"/>
</dbReference>
<dbReference type="PANTHER" id="PTHR24567:SF68">
    <property type="entry name" value="DNA-BINDING TRANSCRIPTIONAL DUAL REGULATOR CRP"/>
    <property type="match status" value="1"/>
</dbReference>
<dbReference type="Pfam" id="PF13545">
    <property type="entry name" value="HTH_Crp_2"/>
    <property type="match status" value="1"/>
</dbReference>
<evidence type="ECO:0000259" key="4">
    <source>
        <dbReference type="PROSITE" id="PS50042"/>
    </source>
</evidence>
<dbReference type="InterPro" id="IPR036390">
    <property type="entry name" value="WH_DNA-bd_sf"/>
</dbReference>
<dbReference type="InterPro" id="IPR000595">
    <property type="entry name" value="cNMP-bd_dom"/>
</dbReference>
<dbReference type="Pfam" id="PF00027">
    <property type="entry name" value="cNMP_binding"/>
    <property type="match status" value="1"/>
</dbReference>
<keyword evidence="1" id="KW-0805">Transcription regulation</keyword>
<evidence type="ECO:0000256" key="3">
    <source>
        <dbReference type="ARBA" id="ARBA00023163"/>
    </source>
</evidence>
<dbReference type="SMART" id="SM00100">
    <property type="entry name" value="cNMP"/>
    <property type="match status" value="1"/>
</dbReference>
<evidence type="ECO:0000259" key="5">
    <source>
        <dbReference type="PROSITE" id="PS51063"/>
    </source>
</evidence>
<sequence>MAGTGVEKRLDWLRQIPLFQGLAQERLLGLAQISTERVFSKGETVFSQGRKAKGFFVLVDGRIKVFKVSLDGREQILHLFEGGEIIGEVPVFAGGSYPAHAEAISRSTLIYVPRDGFVRLIREDADLAMELLAVLSRRLRRFTALVEDLSLKEVPGRLAAYLIYLAERNGGDRIQLDMTKAQLAALLGTIPETLSRIFSKLSGAGLLAVDGRTLTLLDREGLQALAQGEKVF</sequence>
<dbReference type="InterPro" id="IPR012318">
    <property type="entry name" value="HTH_CRP"/>
</dbReference>
<feature type="domain" description="HTH crp-type" evidence="5">
    <location>
        <begin position="152"/>
        <end position="220"/>
    </location>
</feature>
<dbReference type="InterPro" id="IPR036388">
    <property type="entry name" value="WH-like_DNA-bd_sf"/>
</dbReference>
<dbReference type="Proteomes" id="UP000192783">
    <property type="component" value="Unassembled WGS sequence"/>
</dbReference>
<dbReference type="PANTHER" id="PTHR24567">
    <property type="entry name" value="CRP FAMILY TRANSCRIPTIONAL REGULATORY PROTEIN"/>
    <property type="match status" value="1"/>
</dbReference>
<dbReference type="SUPFAM" id="SSF46785">
    <property type="entry name" value="Winged helix' DNA-binding domain"/>
    <property type="match status" value="1"/>
</dbReference>
<dbReference type="GO" id="GO:0005829">
    <property type="term" value="C:cytosol"/>
    <property type="evidence" value="ECO:0007669"/>
    <property type="project" value="TreeGrafter"/>
</dbReference>
<dbReference type="AlphaFoldDB" id="A0A1W1X8S2"/>
<reference evidence="6 7" key="1">
    <citation type="submission" date="2017-04" db="EMBL/GenBank/DDBJ databases">
        <authorList>
            <person name="Afonso C.L."/>
            <person name="Miller P.J."/>
            <person name="Scott M.A."/>
            <person name="Spackman E."/>
            <person name="Goraichik I."/>
            <person name="Dimitrov K.M."/>
            <person name="Suarez D.L."/>
            <person name="Swayne D.E."/>
        </authorList>
    </citation>
    <scope>NUCLEOTIDE SEQUENCE [LARGE SCALE GENOMIC DNA]</scope>
    <source>
        <strain evidence="6 7">DSM 13146</strain>
    </source>
</reference>
<dbReference type="PROSITE" id="PS50042">
    <property type="entry name" value="CNMP_BINDING_3"/>
    <property type="match status" value="1"/>
</dbReference>
<dbReference type="PROSITE" id="PS51063">
    <property type="entry name" value="HTH_CRP_2"/>
    <property type="match status" value="1"/>
</dbReference>
<dbReference type="GO" id="GO:0003700">
    <property type="term" value="F:DNA-binding transcription factor activity"/>
    <property type="evidence" value="ECO:0007669"/>
    <property type="project" value="TreeGrafter"/>
</dbReference>
<dbReference type="SMART" id="SM00419">
    <property type="entry name" value="HTH_CRP"/>
    <property type="match status" value="1"/>
</dbReference>
<keyword evidence="7" id="KW-1185">Reference proteome</keyword>
<feature type="domain" description="Cyclic nucleotide-binding" evidence="4">
    <location>
        <begin position="18"/>
        <end position="138"/>
    </location>
</feature>
<dbReference type="CDD" id="cd00038">
    <property type="entry name" value="CAP_ED"/>
    <property type="match status" value="1"/>
</dbReference>
<proteinExistence type="predicted"/>
<dbReference type="SUPFAM" id="SSF51206">
    <property type="entry name" value="cAMP-binding domain-like"/>
    <property type="match status" value="1"/>
</dbReference>
<dbReference type="InterPro" id="IPR014710">
    <property type="entry name" value="RmlC-like_jellyroll"/>
</dbReference>
<protein>
    <submittedName>
        <fullName evidence="6">Transcriptional regulator, Crp/Fnr family</fullName>
    </submittedName>
</protein>
<dbReference type="Gene3D" id="1.10.10.10">
    <property type="entry name" value="Winged helix-like DNA-binding domain superfamily/Winged helix DNA-binding domain"/>
    <property type="match status" value="1"/>
</dbReference>
<dbReference type="EMBL" id="FWXF01000003">
    <property type="protein sequence ID" value="SMC20319.1"/>
    <property type="molecule type" value="Genomic_DNA"/>
</dbReference>
<evidence type="ECO:0000313" key="6">
    <source>
        <dbReference type="EMBL" id="SMC20319.1"/>
    </source>
</evidence>
<evidence type="ECO:0000313" key="7">
    <source>
        <dbReference type="Proteomes" id="UP000192783"/>
    </source>
</evidence>
<organism evidence="6 7">
    <name type="scientific">Desulfacinum hydrothermale DSM 13146</name>
    <dbReference type="NCBI Taxonomy" id="1121390"/>
    <lineage>
        <taxon>Bacteria</taxon>
        <taxon>Pseudomonadati</taxon>
        <taxon>Thermodesulfobacteriota</taxon>
        <taxon>Syntrophobacteria</taxon>
        <taxon>Syntrophobacterales</taxon>
        <taxon>Syntrophobacteraceae</taxon>
        <taxon>Desulfacinum</taxon>
    </lineage>
</organism>
<dbReference type="GO" id="GO:0003677">
    <property type="term" value="F:DNA binding"/>
    <property type="evidence" value="ECO:0007669"/>
    <property type="project" value="UniProtKB-KW"/>
</dbReference>
<name>A0A1W1X8S2_9BACT</name>
<dbReference type="STRING" id="1121390.SAMN02746041_00874"/>
<accession>A0A1W1X8S2</accession>
<dbReference type="RefSeq" id="WP_245802344.1">
    <property type="nucleotide sequence ID" value="NZ_FWXF01000003.1"/>
</dbReference>
<keyword evidence="3" id="KW-0804">Transcription</keyword>
<dbReference type="InterPro" id="IPR050397">
    <property type="entry name" value="Env_Response_Regulators"/>
</dbReference>
<gene>
    <name evidence="6" type="ORF">SAMN02746041_00874</name>
</gene>
<dbReference type="Gene3D" id="2.60.120.10">
    <property type="entry name" value="Jelly Rolls"/>
    <property type="match status" value="1"/>
</dbReference>
<keyword evidence="2" id="KW-0238">DNA-binding</keyword>
<evidence type="ECO:0000256" key="1">
    <source>
        <dbReference type="ARBA" id="ARBA00023015"/>
    </source>
</evidence>
<evidence type="ECO:0000256" key="2">
    <source>
        <dbReference type="ARBA" id="ARBA00023125"/>
    </source>
</evidence>